<dbReference type="Pfam" id="PF09695">
    <property type="entry name" value="YtfJ_HI0045"/>
    <property type="match status" value="1"/>
</dbReference>
<dbReference type="Proteomes" id="UP000192769">
    <property type="component" value="Unassembled WGS sequence"/>
</dbReference>
<feature type="chain" id="PRO_5012438554" description="YtfJ family protein" evidence="1">
    <location>
        <begin position="20"/>
        <end position="195"/>
    </location>
</feature>
<proteinExistence type="predicted"/>
<evidence type="ECO:0000313" key="2">
    <source>
        <dbReference type="EMBL" id="OQP30618.1"/>
    </source>
</evidence>
<dbReference type="InterPro" id="IPR006513">
    <property type="entry name" value="YtfJ_HI0045"/>
</dbReference>
<evidence type="ECO:0000256" key="1">
    <source>
        <dbReference type="SAM" id="SignalP"/>
    </source>
</evidence>
<protein>
    <recommendedName>
        <fullName evidence="4">YtfJ family protein</fullName>
    </recommendedName>
</protein>
<gene>
    <name evidence="2" type="ORF">B2J69_20470</name>
</gene>
<dbReference type="AlphaFoldDB" id="A0A1V9DA04"/>
<name>A0A1V9DA04_9GAMM</name>
<dbReference type="NCBIfam" id="TIGR01626">
    <property type="entry name" value="ytfJ_HI0045"/>
    <property type="match status" value="1"/>
</dbReference>
<organism evidence="2 3">
    <name type="scientific">Pantoea latae</name>
    <dbReference type="NCBI Taxonomy" id="1964541"/>
    <lineage>
        <taxon>Bacteria</taxon>
        <taxon>Pseudomonadati</taxon>
        <taxon>Pseudomonadota</taxon>
        <taxon>Gammaproteobacteria</taxon>
        <taxon>Enterobacterales</taxon>
        <taxon>Erwiniaceae</taxon>
        <taxon>Pantoea</taxon>
    </lineage>
</organism>
<keyword evidence="1" id="KW-0732">Signal</keyword>
<accession>A0A1V9DA04</accession>
<evidence type="ECO:0000313" key="3">
    <source>
        <dbReference type="Proteomes" id="UP000192769"/>
    </source>
</evidence>
<reference evidence="2 3" key="1">
    <citation type="submission" date="2017-02" db="EMBL/GenBank/DDBJ databases">
        <title>Whole genome shotgun sequence of Pantoea agglomerans strain AS1 isolated from a cycad, Zamia floridana in Central Florida, USA.</title>
        <authorList>
            <person name="Lata P."/>
            <person name="Govindarajan S."/>
            <person name="Qi F."/>
            <person name="Li J.-L."/>
            <person name="Maurya S.K."/>
            <person name="Sahoo M.K."/>
        </authorList>
    </citation>
    <scope>NUCLEOTIDE SEQUENCE [LARGE SCALE GENOMIC DNA]</scope>
    <source>
        <strain evidence="2 3">AS1</strain>
    </source>
</reference>
<sequence>MKGYLLLLASLLLPSVADAHRVETGKPLPPVFIANEGELVMQQQTLGYQRWSSESLTGKVRMLIHVAGRLSAKEQNAPLIAAIQQAHFPRSRFQTTTIVNTDDAIPGSAIFVERSIKASKRDAPWQHFVIDSSGVARHSWQLIPHGSTVVILDAQGIVRFAKDGALTPQEVSSTIALLNQLLTTAPAPAGGALSS</sequence>
<comment type="caution">
    <text evidence="2">The sequence shown here is derived from an EMBL/GenBank/DDBJ whole genome shotgun (WGS) entry which is preliminary data.</text>
</comment>
<dbReference type="EMBL" id="MWUE01000033">
    <property type="protein sequence ID" value="OQP30618.1"/>
    <property type="molecule type" value="Genomic_DNA"/>
</dbReference>
<evidence type="ECO:0008006" key="4">
    <source>
        <dbReference type="Google" id="ProtNLM"/>
    </source>
</evidence>
<dbReference type="OrthoDB" id="5689995at2"/>
<keyword evidence="3" id="KW-1185">Reference proteome</keyword>
<feature type="signal peptide" evidence="1">
    <location>
        <begin position="1"/>
        <end position="19"/>
    </location>
</feature>
<dbReference type="RefSeq" id="WP_081141827.1">
    <property type="nucleotide sequence ID" value="NZ_MWUE01000033.1"/>
</dbReference>